<keyword evidence="2" id="KW-1185">Reference proteome</keyword>
<gene>
    <name evidence="1" type="ORF">CEXT_9671</name>
</gene>
<sequence>MILSLPPFVSLCAAAGSNFPKERYCTKITTAGRHQQFTWDDSTPKTVPRPSARAGPKQRLMAINKIRLSLWKKSVYPVAGQHLRHFTNCIACFLTGQKCD</sequence>
<proteinExistence type="predicted"/>
<accession>A0AAV4TIE7</accession>
<dbReference type="EMBL" id="BPLR01011335">
    <property type="protein sequence ID" value="GIY45880.1"/>
    <property type="molecule type" value="Genomic_DNA"/>
</dbReference>
<reference evidence="1 2" key="1">
    <citation type="submission" date="2021-06" db="EMBL/GenBank/DDBJ databases">
        <title>Caerostris extrusa draft genome.</title>
        <authorList>
            <person name="Kono N."/>
            <person name="Arakawa K."/>
        </authorList>
    </citation>
    <scope>NUCLEOTIDE SEQUENCE [LARGE SCALE GENOMIC DNA]</scope>
</reference>
<dbReference type="Proteomes" id="UP001054945">
    <property type="component" value="Unassembled WGS sequence"/>
</dbReference>
<evidence type="ECO:0000313" key="2">
    <source>
        <dbReference type="Proteomes" id="UP001054945"/>
    </source>
</evidence>
<protein>
    <recommendedName>
        <fullName evidence="3">Secreted protein</fullName>
    </recommendedName>
</protein>
<dbReference type="AlphaFoldDB" id="A0AAV4TIE7"/>
<comment type="caution">
    <text evidence="1">The sequence shown here is derived from an EMBL/GenBank/DDBJ whole genome shotgun (WGS) entry which is preliminary data.</text>
</comment>
<name>A0AAV4TIE7_CAEEX</name>
<evidence type="ECO:0000313" key="1">
    <source>
        <dbReference type="EMBL" id="GIY45880.1"/>
    </source>
</evidence>
<evidence type="ECO:0008006" key="3">
    <source>
        <dbReference type="Google" id="ProtNLM"/>
    </source>
</evidence>
<organism evidence="1 2">
    <name type="scientific">Caerostris extrusa</name>
    <name type="common">Bark spider</name>
    <name type="synonym">Caerostris bankana</name>
    <dbReference type="NCBI Taxonomy" id="172846"/>
    <lineage>
        <taxon>Eukaryota</taxon>
        <taxon>Metazoa</taxon>
        <taxon>Ecdysozoa</taxon>
        <taxon>Arthropoda</taxon>
        <taxon>Chelicerata</taxon>
        <taxon>Arachnida</taxon>
        <taxon>Araneae</taxon>
        <taxon>Araneomorphae</taxon>
        <taxon>Entelegynae</taxon>
        <taxon>Araneoidea</taxon>
        <taxon>Araneidae</taxon>
        <taxon>Caerostris</taxon>
    </lineage>
</organism>